<dbReference type="Proteomes" id="UP001157137">
    <property type="component" value="Unassembled WGS sequence"/>
</dbReference>
<dbReference type="STRING" id="89784.SAMN04489725_10268"/>
<dbReference type="EMBL" id="FNOJ01000002">
    <property type="protein sequence ID" value="SDW11276.1"/>
    <property type="molecule type" value="Genomic_DNA"/>
</dbReference>
<organism evidence="2 3">
    <name type="scientific">Alicyclobacillus hesperidum</name>
    <dbReference type="NCBI Taxonomy" id="89784"/>
    <lineage>
        <taxon>Bacteria</taxon>
        <taxon>Bacillati</taxon>
        <taxon>Bacillota</taxon>
        <taxon>Bacilli</taxon>
        <taxon>Bacillales</taxon>
        <taxon>Alicyclobacillaceae</taxon>
        <taxon>Alicyclobacillus</taxon>
    </lineage>
</organism>
<evidence type="ECO:0000313" key="2">
    <source>
        <dbReference type="EMBL" id="SDW11276.1"/>
    </source>
</evidence>
<protein>
    <submittedName>
        <fullName evidence="2">Fe-S cluster assembly iron-binding protein IscA</fullName>
    </submittedName>
</protein>
<evidence type="ECO:0000313" key="3">
    <source>
        <dbReference type="Proteomes" id="UP000182589"/>
    </source>
</evidence>
<dbReference type="SUPFAM" id="SSF89360">
    <property type="entry name" value="HesB-like domain"/>
    <property type="match status" value="1"/>
</dbReference>
<dbReference type="RefSeq" id="WP_040289643.1">
    <property type="nucleotide sequence ID" value="NZ_BSRA01000004.1"/>
</dbReference>
<reference evidence="3" key="1">
    <citation type="submission" date="2016-10" db="EMBL/GenBank/DDBJ databases">
        <authorList>
            <person name="Varghese N."/>
        </authorList>
    </citation>
    <scope>NUCLEOTIDE SEQUENCE [LARGE SCALE GENOMIC DNA]</scope>
    <source>
        <strain evidence="3">DSM 12489</strain>
    </source>
</reference>
<proteinExistence type="predicted"/>
<accession>A0A1H2QVT0</accession>
<keyword evidence="3" id="KW-1185">Reference proteome</keyword>
<reference evidence="1" key="3">
    <citation type="submission" date="2023-02" db="EMBL/GenBank/DDBJ databases">
        <title>Proposal of a novel subspecies: Alicyclobacillus hesperidum subspecies aegle.</title>
        <authorList>
            <person name="Goto K."/>
            <person name="Fujii T."/>
            <person name="Yasui K."/>
            <person name="Mochida K."/>
            <person name="Kato-Tanaka Y."/>
            <person name="Morohoshi S."/>
            <person name="An S.Y."/>
            <person name="Kasai H."/>
            <person name="Yokota A."/>
        </authorList>
    </citation>
    <scope>NUCLEOTIDE SEQUENCE</scope>
    <source>
        <strain evidence="1">DSM 12766</strain>
    </source>
</reference>
<gene>
    <name evidence="1" type="ORF">Heshes_09630</name>
    <name evidence="2" type="ORF">SAMN04489725_10268</name>
</gene>
<dbReference type="InterPro" id="IPR035903">
    <property type="entry name" value="HesB-like_dom_sf"/>
</dbReference>
<name>A0A1H2QVT0_9BACL</name>
<dbReference type="EMBL" id="BSRA01000004">
    <property type="protein sequence ID" value="GLV13279.1"/>
    <property type="molecule type" value="Genomic_DNA"/>
</dbReference>
<dbReference type="AlphaFoldDB" id="A0A1H2QVT0"/>
<reference evidence="2" key="2">
    <citation type="submission" date="2016-10" db="EMBL/GenBank/DDBJ databases">
        <authorList>
            <person name="de Groot N.N."/>
        </authorList>
    </citation>
    <scope>NUCLEOTIDE SEQUENCE [LARGE SCALE GENOMIC DNA]</scope>
    <source>
        <strain evidence="2">DSM 12489</strain>
    </source>
</reference>
<evidence type="ECO:0000313" key="1">
    <source>
        <dbReference type="EMBL" id="GLV13279.1"/>
    </source>
</evidence>
<dbReference type="Gene3D" id="2.60.300.12">
    <property type="entry name" value="HesB-like domain"/>
    <property type="match status" value="1"/>
</dbReference>
<sequence>MPIFTSRACQEIARFQREELFSGEFIRIARAYQCGGPRFQLTVDDVMTGLDRIVPISQAAIEPSLAESDECVTVVIDEVCLHLLEGVTVDFLETGFTFADAPSAVC</sequence>
<dbReference type="Proteomes" id="UP000182589">
    <property type="component" value="Unassembled WGS sequence"/>
</dbReference>